<dbReference type="PANTHER" id="PTHR42280">
    <property type="entry name" value="CITG FAMILY PROTEIN"/>
    <property type="match status" value="1"/>
</dbReference>
<sequence>MKAEIDITDPDRIAQMAQMAMLLELSSSPKPGNVDRCHDYEDMSFSHFVASAVLSYPSFRRAASGASNMGRLILDTVSTWREWGLRGNTHFGEIALLIPLASAASRPGPLRSEIYRVLESTTVEDSICFYRAFELAGARAADVKEMSLKDPKALEEIEARSMRLIDLMRISQGHDLIAREWATGFSRSFELADALCEMVPRHGLNRGVVITYLTALSGEPDSLVASKFGIDVALEVSRMASVALRSHDVISSAMEMDRALISRDINPGSTADLIASSLFIALMRGLRF</sequence>
<dbReference type="PANTHER" id="PTHR42280:SF1">
    <property type="entry name" value="CITG FAMILY PROTEIN"/>
    <property type="match status" value="1"/>
</dbReference>
<keyword evidence="2" id="KW-1185">Reference proteome</keyword>
<evidence type="ECO:0000313" key="2">
    <source>
        <dbReference type="Proteomes" id="UP000000674"/>
    </source>
</evidence>
<organism evidence="1 2">
    <name type="scientific">Methanothrix thermoacetophila (strain DSM 6194 / JCM 14653 / NBRC 101360 / PT)</name>
    <name type="common">Methanosaeta thermophila</name>
    <dbReference type="NCBI Taxonomy" id="349307"/>
    <lineage>
        <taxon>Archaea</taxon>
        <taxon>Methanobacteriati</taxon>
        <taxon>Methanobacteriota</taxon>
        <taxon>Stenosarchaea group</taxon>
        <taxon>Methanomicrobia</taxon>
        <taxon>Methanotrichales</taxon>
        <taxon>Methanotrichaceae</taxon>
        <taxon>Methanothrix</taxon>
    </lineage>
</organism>
<dbReference type="GO" id="GO:0046917">
    <property type="term" value="F:triphosphoribosyl-dephospho-CoA synthase activity"/>
    <property type="evidence" value="ECO:0007669"/>
    <property type="project" value="InterPro"/>
</dbReference>
<dbReference type="InterPro" id="IPR002736">
    <property type="entry name" value="CitG"/>
</dbReference>
<dbReference type="AlphaFoldDB" id="A0B783"/>
<dbReference type="Proteomes" id="UP000000674">
    <property type="component" value="Chromosome"/>
</dbReference>
<protein>
    <submittedName>
        <fullName evidence="1">Triphosphoribosyl-dephospho-CoA protein</fullName>
    </submittedName>
</protein>
<name>A0B783_METTP</name>
<accession>A0B783</accession>
<dbReference type="GO" id="GO:0005524">
    <property type="term" value="F:ATP binding"/>
    <property type="evidence" value="ECO:0007669"/>
    <property type="project" value="InterPro"/>
</dbReference>
<dbReference type="STRING" id="349307.Mthe_0767"/>
<reference evidence="1 2" key="1">
    <citation type="submission" date="2006-10" db="EMBL/GenBank/DDBJ databases">
        <title>Complete sequence of Methanosaeta thermophila PT.</title>
        <authorList>
            <consortium name="US DOE Joint Genome Institute"/>
            <person name="Copeland A."/>
            <person name="Lucas S."/>
            <person name="Lapidus A."/>
            <person name="Barry K."/>
            <person name="Detter J.C."/>
            <person name="Glavina del Rio T."/>
            <person name="Hammon N."/>
            <person name="Israni S."/>
            <person name="Pitluck S."/>
            <person name="Chain P."/>
            <person name="Malfatti S."/>
            <person name="Shin M."/>
            <person name="Vergez L."/>
            <person name="Schmutz J."/>
            <person name="Larimer F."/>
            <person name="Land M."/>
            <person name="Hauser L."/>
            <person name="Kyrpides N."/>
            <person name="Kim E."/>
            <person name="Smith K.S."/>
            <person name="Ingram-Smith C."/>
            <person name="Richardson P."/>
        </authorList>
    </citation>
    <scope>NUCLEOTIDE SEQUENCE [LARGE SCALE GENOMIC DNA]</scope>
    <source>
        <strain evidence="2">DSM 6194 / JCM 14653 / NBRC 101360 / PT</strain>
    </source>
</reference>
<gene>
    <name evidence="1" type="ordered locus">Mthe_0767</name>
</gene>
<dbReference type="Gene3D" id="1.10.4200.10">
    <property type="entry name" value="Triphosphoribosyl-dephospho-CoA protein"/>
    <property type="match status" value="1"/>
</dbReference>
<proteinExistence type="predicted"/>
<dbReference type="HOGENOM" id="CLU_063627_0_0_2"/>
<dbReference type="Pfam" id="PF01874">
    <property type="entry name" value="CitG"/>
    <property type="match status" value="1"/>
</dbReference>
<evidence type="ECO:0000313" key="1">
    <source>
        <dbReference type="EMBL" id="ABK14557.1"/>
    </source>
</evidence>
<dbReference type="EMBL" id="CP000477">
    <property type="protein sequence ID" value="ABK14557.1"/>
    <property type="molecule type" value="Genomic_DNA"/>
</dbReference>
<dbReference type="KEGG" id="mtp:Mthe_0767"/>